<dbReference type="InterPro" id="IPR002736">
    <property type="entry name" value="CitG"/>
</dbReference>
<sequence length="241" mass="26424">MKSEEFHKEIRSAAQLAAILEVSGWPKPGNVHRSRDHPDARYEHFLAGSIAIGSSVEDSAMRGLLVAQGKIDVGEIGIGSLIRKAVRDVAKSHRNGNTHLGVCLLLIPLAAAAAKTKAEFNEVKPLPLRNNFRRLMEMTTAADTISVYEAIALASSKKDLGIAQGKLSPDLYELDAKKRILKERISLLTAMKESSSYDTVAYELAHGLEISFNVGYTTLIETFEICNDINIAIVHTFLRIL</sequence>
<dbReference type="Pfam" id="PF01874">
    <property type="entry name" value="CitG"/>
    <property type="match status" value="1"/>
</dbReference>
<feature type="non-terminal residue" evidence="1">
    <location>
        <position position="241"/>
    </location>
</feature>
<dbReference type="GO" id="GO:0046917">
    <property type="term" value="F:triphosphoribosyl-dephospho-CoA synthase activity"/>
    <property type="evidence" value="ECO:0007669"/>
    <property type="project" value="InterPro"/>
</dbReference>
<gene>
    <name evidence="1" type="ORF">S01H1_62397</name>
</gene>
<accession>X0YWP3</accession>
<dbReference type="PANTHER" id="PTHR42280">
    <property type="entry name" value="CITG FAMILY PROTEIN"/>
    <property type="match status" value="1"/>
</dbReference>
<protein>
    <recommendedName>
        <fullName evidence="2">Triphosphoribosyl-dephospho-CoA synthase</fullName>
    </recommendedName>
</protein>
<proteinExistence type="predicted"/>
<dbReference type="Gene3D" id="1.10.4200.10">
    <property type="entry name" value="Triphosphoribosyl-dephospho-CoA protein"/>
    <property type="match status" value="1"/>
</dbReference>
<evidence type="ECO:0000313" key="1">
    <source>
        <dbReference type="EMBL" id="GAG41006.1"/>
    </source>
</evidence>
<name>X0YWP3_9ZZZZ</name>
<organism evidence="1">
    <name type="scientific">marine sediment metagenome</name>
    <dbReference type="NCBI Taxonomy" id="412755"/>
    <lineage>
        <taxon>unclassified sequences</taxon>
        <taxon>metagenomes</taxon>
        <taxon>ecological metagenomes</taxon>
    </lineage>
</organism>
<dbReference type="AlphaFoldDB" id="X0YWP3"/>
<comment type="caution">
    <text evidence="1">The sequence shown here is derived from an EMBL/GenBank/DDBJ whole genome shotgun (WGS) entry which is preliminary data.</text>
</comment>
<dbReference type="PANTHER" id="PTHR42280:SF1">
    <property type="entry name" value="CITG FAMILY PROTEIN"/>
    <property type="match status" value="1"/>
</dbReference>
<dbReference type="EMBL" id="BARS01040981">
    <property type="protein sequence ID" value="GAG41006.1"/>
    <property type="molecule type" value="Genomic_DNA"/>
</dbReference>
<reference evidence="1" key="1">
    <citation type="journal article" date="2014" name="Front. Microbiol.">
        <title>High frequency of phylogenetically diverse reductive dehalogenase-homologous genes in deep subseafloor sedimentary metagenomes.</title>
        <authorList>
            <person name="Kawai M."/>
            <person name="Futagami T."/>
            <person name="Toyoda A."/>
            <person name="Takaki Y."/>
            <person name="Nishi S."/>
            <person name="Hori S."/>
            <person name="Arai W."/>
            <person name="Tsubouchi T."/>
            <person name="Morono Y."/>
            <person name="Uchiyama I."/>
            <person name="Ito T."/>
            <person name="Fujiyama A."/>
            <person name="Inagaki F."/>
            <person name="Takami H."/>
        </authorList>
    </citation>
    <scope>NUCLEOTIDE SEQUENCE</scope>
    <source>
        <strain evidence="1">Expedition CK06-06</strain>
    </source>
</reference>
<dbReference type="GO" id="GO:0005524">
    <property type="term" value="F:ATP binding"/>
    <property type="evidence" value="ECO:0007669"/>
    <property type="project" value="InterPro"/>
</dbReference>
<evidence type="ECO:0008006" key="2">
    <source>
        <dbReference type="Google" id="ProtNLM"/>
    </source>
</evidence>